<evidence type="ECO:0000256" key="2">
    <source>
        <dbReference type="ARBA" id="ARBA00022801"/>
    </source>
</evidence>
<name>A0A2W4ZRY1_9BACT</name>
<dbReference type="EMBL" id="QFNK01000157">
    <property type="protein sequence ID" value="PZO85070.1"/>
    <property type="molecule type" value="Genomic_DNA"/>
</dbReference>
<dbReference type="PROSITE" id="PS00893">
    <property type="entry name" value="NUDIX_BOX"/>
    <property type="match status" value="1"/>
</dbReference>
<comment type="caution">
    <text evidence="4">The sequence shown here is derived from an EMBL/GenBank/DDBJ whole genome shotgun (WGS) entry which is preliminary data.</text>
</comment>
<gene>
    <name evidence="4" type="ORF">DI626_07755</name>
</gene>
<protein>
    <recommendedName>
        <fullName evidence="3">Nudix hydrolase domain-containing protein</fullName>
    </recommendedName>
</protein>
<dbReference type="InterPro" id="IPR000086">
    <property type="entry name" value="NUDIX_hydrolase_dom"/>
</dbReference>
<sequence>MGMNNPQNNSNFILENLPVRNVSRVLLIHEDKVLLMKVDLPDRSFWCTIGGGMENNETVEEAVKREAYEEVGLTGQDVTWDRSVWHGEHVLKRHGVDTLHKETFVLGYANSTKIDPAALTEEEKAVVKEFKWWPIHELETTTEFVVPPSMVTHIKPIMNGQIPHSPIQIDLSDSPAKAFDVNF</sequence>
<dbReference type="Pfam" id="PF00293">
    <property type="entry name" value="NUDIX"/>
    <property type="match status" value="1"/>
</dbReference>
<dbReference type="Proteomes" id="UP000249557">
    <property type="component" value="Unassembled WGS sequence"/>
</dbReference>
<proteinExistence type="predicted"/>
<dbReference type="GO" id="GO:0016787">
    <property type="term" value="F:hydrolase activity"/>
    <property type="evidence" value="ECO:0007669"/>
    <property type="project" value="UniProtKB-KW"/>
</dbReference>
<comment type="cofactor">
    <cofactor evidence="1">
        <name>Mg(2+)</name>
        <dbReference type="ChEBI" id="CHEBI:18420"/>
    </cofactor>
</comment>
<reference evidence="4 5" key="1">
    <citation type="submission" date="2017-08" db="EMBL/GenBank/DDBJ databases">
        <title>Infants hospitalized years apart are colonized by the same room-sourced microbial strains.</title>
        <authorList>
            <person name="Brooks B."/>
            <person name="Olm M.R."/>
            <person name="Firek B.A."/>
            <person name="Baker R."/>
            <person name="Thomas B.C."/>
            <person name="Morowitz M.J."/>
            <person name="Banfield J.F."/>
        </authorList>
    </citation>
    <scope>NUCLEOTIDE SEQUENCE [LARGE SCALE GENOMIC DNA]</scope>
    <source>
        <strain evidence="4">S2_018_000_R2_104</strain>
    </source>
</reference>
<dbReference type="PROSITE" id="PS51462">
    <property type="entry name" value="NUDIX"/>
    <property type="match status" value="1"/>
</dbReference>
<evidence type="ECO:0000313" key="4">
    <source>
        <dbReference type="EMBL" id="PZO85070.1"/>
    </source>
</evidence>
<feature type="domain" description="Nudix hydrolase" evidence="3">
    <location>
        <begin position="18"/>
        <end position="158"/>
    </location>
</feature>
<organism evidence="4 5">
    <name type="scientific">Micavibrio aeruginosavorus</name>
    <dbReference type="NCBI Taxonomy" id="349221"/>
    <lineage>
        <taxon>Bacteria</taxon>
        <taxon>Pseudomonadati</taxon>
        <taxon>Bdellovibrionota</taxon>
        <taxon>Bdellovibrionia</taxon>
        <taxon>Bdellovibrionales</taxon>
        <taxon>Pseudobdellovibrionaceae</taxon>
        <taxon>Micavibrio</taxon>
    </lineage>
</organism>
<evidence type="ECO:0000256" key="1">
    <source>
        <dbReference type="ARBA" id="ARBA00001946"/>
    </source>
</evidence>
<dbReference type="PANTHER" id="PTHR43046:SF14">
    <property type="entry name" value="MUTT_NUDIX FAMILY PROTEIN"/>
    <property type="match status" value="1"/>
</dbReference>
<evidence type="ECO:0000259" key="3">
    <source>
        <dbReference type="PROSITE" id="PS51462"/>
    </source>
</evidence>
<dbReference type="InterPro" id="IPR020084">
    <property type="entry name" value="NUDIX_hydrolase_CS"/>
</dbReference>
<accession>A0A2W4ZRY1</accession>
<evidence type="ECO:0000313" key="5">
    <source>
        <dbReference type="Proteomes" id="UP000249557"/>
    </source>
</evidence>
<dbReference type="Gene3D" id="3.90.79.10">
    <property type="entry name" value="Nucleoside Triphosphate Pyrophosphohydrolase"/>
    <property type="match status" value="1"/>
</dbReference>
<dbReference type="PANTHER" id="PTHR43046">
    <property type="entry name" value="GDP-MANNOSE MANNOSYL HYDROLASE"/>
    <property type="match status" value="1"/>
</dbReference>
<dbReference type="SUPFAM" id="SSF55811">
    <property type="entry name" value="Nudix"/>
    <property type="match status" value="1"/>
</dbReference>
<dbReference type="AlphaFoldDB" id="A0A2W4ZRY1"/>
<keyword evidence="2" id="KW-0378">Hydrolase</keyword>
<dbReference type="InterPro" id="IPR015797">
    <property type="entry name" value="NUDIX_hydrolase-like_dom_sf"/>
</dbReference>